<organism evidence="1 2">
    <name type="scientific">Pomacea canaliculata</name>
    <name type="common">Golden apple snail</name>
    <dbReference type="NCBI Taxonomy" id="400727"/>
    <lineage>
        <taxon>Eukaryota</taxon>
        <taxon>Metazoa</taxon>
        <taxon>Spiralia</taxon>
        <taxon>Lophotrochozoa</taxon>
        <taxon>Mollusca</taxon>
        <taxon>Gastropoda</taxon>
        <taxon>Caenogastropoda</taxon>
        <taxon>Architaenioglossa</taxon>
        <taxon>Ampullarioidea</taxon>
        <taxon>Ampullariidae</taxon>
        <taxon>Pomacea</taxon>
    </lineage>
</organism>
<name>A0A2T7NJT1_POMCA</name>
<dbReference type="Proteomes" id="UP000245119">
    <property type="component" value="Linkage Group LG12"/>
</dbReference>
<reference evidence="1 2" key="1">
    <citation type="submission" date="2018-04" db="EMBL/GenBank/DDBJ databases">
        <title>The genome of golden apple snail Pomacea canaliculata provides insight into stress tolerance and invasive adaptation.</title>
        <authorList>
            <person name="Liu C."/>
            <person name="Liu B."/>
            <person name="Ren Y."/>
            <person name="Zhang Y."/>
            <person name="Wang H."/>
            <person name="Li S."/>
            <person name="Jiang F."/>
            <person name="Yin L."/>
            <person name="Zhang G."/>
            <person name="Qian W."/>
            <person name="Fan W."/>
        </authorList>
    </citation>
    <scope>NUCLEOTIDE SEQUENCE [LARGE SCALE GENOMIC DNA]</scope>
    <source>
        <strain evidence="1">SZHN2017</strain>
        <tissue evidence="1">Muscle</tissue>
    </source>
</reference>
<comment type="caution">
    <text evidence="1">The sequence shown here is derived from an EMBL/GenBank/DDBJ whole genome shotgun (WGS) entry which is preliminary data.</text>
</comment>
<accession>A0A2T7NJT1</accession>
<evidence type="ECO:0000313" key="2">
    <source>
        <dbReference type="Proteomes" id="UP000245119"/>
    </source>
</evidence>
<proteinExistence type="predicted"/>
<evidence type="ECO:0000313" key="1">
    <source>
        <dbReference type="EMBL" id="PVD21424.1"/>
    </source>
</evidence>
<sequence>MLQEADFYSCQFTHNEGLQVLKAVTGDLRLKTRRNITTMIIREFFERNTDISLRTFTEVMGRFSALAFLRLDQHYLCDAVLDKLITGCAQTLRHLDIVLNTTVVHAIDSHTWSLAVQRCPSLTVTVRLHEAFTFEDYSRVLVASMPLTRLGFPVQKVLSCPLRSLKEKYEMEREARRESDGTRVNRNFAK</sequence>
<dbReference type="OrthoDB" id="6078011at2759"/>
<dbReference type="AlphaFoldDB" id="A0A2T7NJT1"/>
<dbReference type="InterPro" id="IPR032675">
    <property type="entry name" value="LRR_dom_sf"/>
</dbReference>
<dbReference type="EMBL" id="PZQS01000012">
    <property type="protein sequence ID" value="PVD21424.1"/>
    <property type="molecule type" value="Genomic_DNA"/>
</dbReference>
<keyword evidence="2" id="KW-1185">Reference proteome</keyword>
<protein>
    <submittedName>
        <fullName evidence="1">Uncharacterized protein</fullName>
    </submittedName>
</protein>
<dbReference type="Gene3D" id="3.80.10.10">
    <property type="entry name" value="Ribonuclease Inhibitor"/>
    <property type="match status" value="1"/>
</dbReference>
<gene>
    <name evidence="1" type="ORF">C0Q70_19597</name>
</gene>